<organism evidence="1 2">
    <name type="scientific">Prorocentrum cordatum</name>
    <dbReference type="NCBI Taxonomy" id="2364126"/>
    <lineage>
        <taxon>Eukaryota</taxon>
        <taxon>Sar</taxon>
        <taxon>Alveolata</taxon>
        <taxon>Dinophyceae</taxon>
        <taxon>Prorocentrales</taxon>
        <taxon>Prorocentraceae</taxon>
        <taxon>Prorocentrum</taxon>
    </lineage>
</organism>
<accession>A0ABN9Y4Q0</accession>
<dbReference type="Proteomes" id="UP001189429">
    <property type="component" value="Unassembled WGS sequence"/>
</dbReference>
<evidence type="ECO:0000313" key="1">
    <source>
        <dbReference type="EMBL" id="CAK0907513.1"/>
    </source>
</evidence>
<proteinExistence type="predicted"/>
<name>A0ABN9Y4Q0_9DINO</name>
<gene>
    <name evidence="1" type="ORF">PCOR1329_LOCUS82510</name>
</gene>
<protein>
    <submittedName>
        <fullName evidence="1">Uncharacterized protein</fullName>
    </submittedName>
</protein>
<keyword evidence="2" id="KW-1185">Reference proteome</keyword>
<reference evidence="1" key="1">
    <citation type="submission" date="2023-10" db="EMBL/GenBank/DDBJ databases">
        <authorList>
            <person name="Chen Y."/>
            <person name="Shah S."/>
            <person name="Dougan E. K."/>
            <person name="Thang M."/>
            <person name="Chan C."/>
        </authorList>
    </citation>
    <scope>NUCLEOTIDE SEQUENCE [LARGE SCALE GENOMIC DNA]</scope>
</reference>
<comment type="caution">
    <text evidence="1">The sequence shown here is derived from an EMBL/GenBank/DDBJ whole genome shotgun (WGS) entry which is preliminary data.</text>
</comment>
<dbReference type="EMBL" id="CAUYUJ010021871">
    <property type="protein sequence ID" value="CAK0907513.1"/>
    <property type="molecule type" value="Genomic_DNA"/>
</dbReference>
<sequence>MPRWLSAFASAMGEASATLHRDVLKIDGGDLARCCGGMFDVSEATTDVDAAIKAVRKADNQVFTVSQGTPQDRHVQQTYNEAAVEAEQHLKNAKKALEGEE</sequence>
<evidence type="ECO:0000313" key="2">
    <source>
        <dbReference type="Proteomes" id="UP001189429"/>
    </source>
</evidence>